<accession>A0A4U6QKC8</accession>
<gene>
    <name evidence="6" type="ORF">FDO65_04690</name>
</gene>
<evidence type="ECO:0000256" key="3">
    <source>
        <dbReference type="SAM" id="MobiDB-lite"/>
    </source>
</evidence>
<evidence type="ECO:0000313" key="7">
    <source>
        <dbReference type="Proteomes" id="UP000306985"/>
    </source>
</evidence>
<dbReference type="PROSITE" id="PS00143">
    <property type="entry name" value="INSULINASE"/>
    <property type="match status" value="1"/>
</dbReference>
<dbReference type="OrthoDB" id="9811314at2"/>
<dbReference type="SUPFAM" id="SSF63411">
    <property type="entry name" value="LuxS/MPP-like metallohydrolase"/>
    <property type="match status" value="2"/>
</dbReference>
<dbReference type="Pfam" id="PF05193">
    <property type="entry name" value="Peptidase_M16_C"/>
    <property type="match status" value="1"/>
</dbReference>
<evidence type="ECO:0000313" key="6">
    <source>
        <dbReference type="EMBL" id="TKV60957.1"/>
    </source>
</evidence>
<dbReference type="EMBL" id="SZZH01000001">
    <property type="protein sequence ID" value="TKV60957.1"/>
    <property type="molecule type" value="Genomic_DNA"/>
</dbReference>
<dbReference type="PANTHER" id="PTHR11851:SF49">
    <property type="entry name" value="MITOCHONDRIAL-PROCESSING PEPTIDASE SUBUNIT ALPHA"/>
    <property type="match status" value="1"/>
</dbReference>
<comment type="caution">
    <text evidence="6">The sequence shown here is derived from an EMBL/GenBank/DDBJ whole genome shotgun (WGS) entry which is preliminary data.</text>
</comment>
<keyword evidence="7" id="KW-1185">Reference proteome</keyword>
<organism evidence="6 7">
    <name type="scientific">Nakamurella flava</name>
    <dbReference type="NCBI Taxonomy" id="2576308"/>
    <lineage>
        <taxon>Bacteria</taxon>
        <taxon>Bacillati</taxon>
        <taxon>Actinomycetota</taxon>
        <taxon>Actinomycetes</taxon>
        <taxon>Nakamurellales</taxon>
        <taxon>Nakamurellaceae</taxon>
        <taxon>Nakamurella</taxon>
    </lineage>
</organism>
<dbReference type="GO" id="GO:0006508">
    <property type="term" value="P:proteolysis"/>
    <property type="evidence" value="ECO:0007669"/>
    <property type="project" value="InterPro"/>
</dbReference>
<proteinExistence type="inferred from homology"/>
<dbReference type="InterPro" id="IPR011765">
    <property type="entry name" value="Pept_M16_N"/>
</dbReference>
<dbReference type="AlphaFoldDB" id="A0A4U6QKC8"/>
<name>A0A4U6QKC8_9ACTN</name>
<dbReference type="InterPro" id="IPR007863">
    <property type="entry name" value="Peptidase_M16_C"/>
</dbReference>
<evidence type="ECO:0000259" key="5">
    <source>
        <dbReference type="Pfam" id="PF05193"/>
    </source>
</evidence>
<dbReference type="InterPro" id="IPR050361">
    <property type="entry name" value="MPP/UQCRC_Complex"/>
</dbReference>
<dbReference type="Pfam" id="PF00675">
    <property type="entry name" value="Peptidase_M16"/>
    <property type="match status" value="1"/>
</dbReference>
<evidence type="ECO:0000256" key="2">
    <source>
        <dbReference type="RuleBase" id="RU004447"/>
    </source>
</evidence>
<dbReference type="FunFam" id="3.30.830.10:FF:000008">
    <property type="entry name" value="Mitochondrial-processing peptidase subunit beta"/>
    <property type="match status" value="1"/>
</dbReference>
<dbReference type="GO" id="GO:0046872">
    <property type="term" value="F:metal ion binding"/>
    <property type="evidence" value="ECO:0007669"/>
    <property type="project" value="InterPro"/>
</dbReference>
<reference evidence="6 7" key="1">
    <citation type="submission" date="2019-05" db="EMBL/GenBank/DDBJ databases">
        <title>Nakamurella sp. N5BH11, whole genome shotgun sequence.</title>
        <authorList>
            <person name="Tuo L."/>
        </authorList>
    </citation>
    <scope>NUCLEOTIDE SEQUENCE [LARGE SCALE GENOMIC DNA]</scope>
    <source>
        <strain evidence="6 7">N5BH11</strain>
    </source>
</reference>
<dbReference type="GO" id="GO:0004222">
    <property type="term" value="F:metalloendopeptidase activity"/>
    <property type="evidence" value="ECO:0007669"/>
    <property type="project" value="InterPro"/>
</dbReference>
<evidence type="ECO:0000256" key="1">
    <source>
        <dbReference type="ARBA" id="ARBA00007261"/>
    </source>
</evidence>
<dbReference type="RefSeq" id="WP_137448260.1">
    <property type="nucleotide sequence ID" value="NZ_SZZH01000001.1"/>
</dbReference>
<dbReference type="Gene3D" id="3.30.830.10">
    <property type="entry name" value="Metalloenzyme, LuxS/M16 peptidase-like"/>
    <property type="match status" value="2"/>
</dbReference>
<dbReference type="Proteomes" id="UP000306985">
    <property type="component" value="Unassembled WGS sequence"/>
</dbReference>
<feature type="domain" description="Peptidase M16 C-terminal" evidence="5">
    <location>
        <begin position="195"/>
        <end position="393"/>
    </location>
</feature>
<dbReference type="InterPro" id="IPR001431">
    <property type="entry name" value="Pept_M16_Zn_BS"/>
</dbReference>
<comment type="similarity">
    <text evidence="1 2">Belongs to the peptidase M16 family.</text>
</comment>
<sequence length="474" mass="50024">MVTTTPRSTRRSAGGARRARVLERGVDGSAVTVSELPNGLRVVTESVPGARSASVGVWVGVGSVDETARLAGASHYLEHLLFKGTHAHTGYEIADAFDAVGGEFNAFTAHEYTCYYARVLAQQAEMAVSLVSEVVLDAVIATVDVDTERSVILEEIAMRDDDPEDTLADAFAAVVFAGHPVADPVIGTNETIAAMSRAQVAGYYRRRYTPDKMVLAVAGGVEHGDVVRWARAALGRFPAAGLPRDRSIADGRADLIRPAPPRAGSPVRRRSAGAGAGPRLAMLERDIEQVHLSVGVRSGPRGADDRAALAVLTGALGGGMSSRLFRSIREERGLAYSVYAGTSTYADVGSFSVYAGCQPEHLGDVATLIGAELEQVAEHGVSDTELRRVQGQLTGSLILALEDTESRMSRIGKNLLVRSDYRSVDDELAEISAVTADQVRAVAGRLLSGPRSAAVVGPFAAARDLPPEVTRLVG</sequence>
<evidence type="ECO:0000259" key="4">
    <source>
        <dbReference type="Pfam" id="PF00675"/>
    </source>
</evidence>
<dbReference type="PANTHER" id="PTHR11851">
    <property type="entry name" value="METALLOPROTEASE"/>
    <property type="match status" value="1"/>
</dbReference>
<feature type="domain" description="Peptidase M16 N-terminal" evidence="4">
    <location>
        <begin position="41"/>
        <end position="188"/>
    </location>
</feature>
<dbReference type="InterPro" id="IPR011249">
    <property type="entry name" value="Metalloenz_LuxS/M16"/>
</dbReference>
<protein>
    <submittedName>
        <fullName evidence="6">Insulinase family protein</fullName>
    </submittedName>
</protein>
<feature type="region of interest" description="Disordered" evidence="3">
    <location>
        <begin position="255"/>
        <end position="276"/>
    </location>
</feature>